<evidence type="ECO:0000313" key="2">
    <source>
        <dbReference type="Proteomes" id="UP000185736"/>
    </source>
</evidence>
<dbReference type="AlphaFoldDB" id="A0A1Q8HYA4"/>
<evidence type="ECO:0000313" key="1">
    <source>
        <dbReference type="EMBL" id="OLL13844.1"/>
    </source>
</evidence>
<protein>
    <submittedName>
        <fullName evidence="1">NTP pyrophosphohydrolase</fullName>
    </submittedName>
</protein>
<sequence>MRYFARETNGESGPRESFFMPQTPQEFAKRVARSLTSPQFLDGKYVFSIVVWALPEGASHIDDVPYSSPARATYIQCGGSTEAMTIEIRVTHDDDSYEQYTVAREPVADPEAWTTVSWDNGHPEPFTIQVHPEEVFTGEQAVPVFRAYIEEGSLPPAELLRRINV</sequence>
<reference evidence="1 2" key="1">
    <citation type="submission" date="2016-12" db="EMBL/GenBank/DDBJ databases">
        <title>Genomic comparison of strains in the 'Actinomyces naeslundii' group.</title>
        <authorList>
            <person name="Mughal S.R."/>
            <person name="Do T."/>
            <person name="Gilbert S.C."/>
            <person name="Witherden E.A."/>
            <person name="Didelot X."/>
            <person name="Beighton D."/>
        </authorList>
    </citation>
    <scope>NUCLEOTIDE SEQUENCE [LARGE SCALE GENOMIC DNA]</scope>
    <source>
        <strain evidence="1 2">S64C</strain>
    </source>
</reference>
<accession>A0A1Q8HYA4</accession>
<name>A0A1Q8HYA4_9ACTO</name>
<comment type="caution">
    <text evidence="1">The sequence shown here is derived from an EMBL/GenBank/DDBJ whole genome shotgun (WGS) entry which is preliminary data.</text>
</comment>
<organism evidence="1 2">
    <name type="scientific">Actinomyces oris</name>
    <dbReference type="NCBI Taxonomy" id="544580"/>
    <lineage>
        <taxon>Bacteria</taxon>
        <taxon>Bacillati</taxon>
        <taxon>Actinomycetota</taxon>
        <taxon>Actinomycetes</taxon>
        <taxon>Actinomycetales</taxon>
        <taxon>Actinomycetaceae</taxon>
        <taxon>Actinomyces</taxon>
    </lineage>
</organism>
<dbReference type="GO" id="GO:0016787">
    <property type="term" value="F:hydrolase activity"/>
    <property type="evidence" value="ECO:0007669"/>
    <property type="project" value="UniProtKB-KW"/>
</dbReference>
<proteinExistence type="predicted"/>
<dbReference type="EMBL" id="MSGO01000059">
    <property type="protein sequence ID" value="OLL13844.1"/>
    <property type="molecule type" value="Genomic_DNA"/>
</dbReference>
<dbReference type="Proteomes" id="UP000185736">
    <property type="component" value="Unassembled WGS sequence"/>
</dbReference>
<gene>
    <name evidence="1" type="ORF">BKH32_11715</name>
</gene>
<keyword evidence="1" id="KW-0378">Hydrolase</keyword>